<dbReference type="SUPFAM" id="SSF53098">
    <property type="entry name" value="Ribonuclease H-like"/>
    <property type="match status" value="1"/>
</dbReference>
<dbReference type="EMBL" id="LXQA010334876">
    <property type="protein sequence ID" value="MCI44755.1"/>
    <property type="molecule type" value="Genomic_DNA"/>
</dbReference>
<feature type="domain" description="RNase H type-1" evidence="1">
    <location>
        <begin position="4"/>
        <end position="70"/>
    </location>
</feature>
<dbReference type="CDD" id="cd06222">
    <property type="entry name" value="RNase_H_like"/>
    <property type="match status" value="1"/>
</dbReference>
<dbReference type="Pfam" id="PF13456">
    <property type="entry name" value="RVT_3"/>
    <property type="match status" value="1"/>
</dbReference>
<name>A0A392SA58_9FABA</name>
<evidence type="ECO:0000313" key="3">
    <source>
        <dbReference type="Proteomes" id="UP000265520"/>
    </source>
</evidence>
<evidence type="ECO:0000313" key="2">
    <source>
        <dbReference type="EMBL" id="MCI44755.1"/>
    </source>
</evidence>
<dbReference type="InterPro" id="IPR036397">
    <property type="entry name" value="RNaseH_sf"/>
</dbReference>
<evidence type="ECO:0000259" key="1">
    <source>
        <dbReference type="Pfam" id="PF13456"/>
    </source>
</evidence>
<comment type="caution">
    <text evidence="2">The sequence shown here is derived from an EMBL/GenBank/DDBJ whole genome shotgun (WGS) entry which is preliminary data.</text>
</comment>
<protein>
    <recommendedName>
        <fullName evidence="1">RNase H type-1 domain-containing protein</fullName>
    </recommendedName>
</protein>
<feature type="non-terminal residue" evidence="2">
    <location>
        <position position="1"/>
    </location>
</feature>
<sequence>LIEKMHLTKVIIELDSERLVNVVKKKTFPRKQWGKIAKRCACILDDRRDLSIVWVKREGNSAAHALARWAVNEPDRYWASDFPLCITSHIHKDMEGVT</sequence>
<dbReference type="PANTHER" id="PTHR47723:SF19">
    <property type="entry name" value="POLYNUCLEOTIDYL TRANSFERASE, RIBONUCLEASE H-LIKE SUPERFAMILY PROTEIN"/>
    <property type="match status" value="1"/>
</dbReference>
<organism evidence="2 3">
    <name type="scientific">Trifolium medium</name>
    <dbReference type="NCBI Taxonomy" id="97028"/>
    <lineage>
        <taxon>Eukaryota</taxon>
        <taxon>Viridiplantae</taxon>
        <taxon>Streptophyta</taxon>
        <taxon>Embryophyta</taxon>
        <taxon>Tracheophyta</taxon>
        <taxon>Spermatophyta</taxon>
        <taxon>Magnoliopsida</taxon>
        <taxon>eudicotyledons</taxon>
        <taxon>Gunneridae</taxon>
        <taxon>Pentapetalae</taxon>
        <taxon>rosids</taxon>
        <taxon>fabids</taxon>
        <taxon>Fabales</taxon>
        <taxon>Fabaceae</taxon>
        <taxon>Papilionoideae</taxon>
        <taxon>50 kb inversion clade</taxon>
        <taxon>NPAAA clade</taxon>
        <taxon>Hologalegina</taxon>
        <taxon>IRL clade</taxon>
        <taxon>Trifolieae</taxon>
        <taxon>Trifolium</taxon>
    </lineage>
</organism>
<dbReference type="PANTHER" id="PTHR47723">
    <property type="entry name" value="OS05G0353850 PROTEIN"/>
    <property type="match status" value="1"/>
</dbReference>
<dbReference type="InterPro" id="IPR002156">
    <property type="entry name" value="RNaseH_domain"/>
</dbReference>
<dbReference type="Gene3D" id="3.30.420.10">
    <property type="entry name" value="Ribonuclease H-like superfamily/Ribonuclease H"/>
    <property type="match status" value="1"/>
</dbReference>
<dbReference type="InterPro" id="IPR012337">
    <property type="entry name" value="RNaseH-like_sf"/>
</dbReference>
<dbReference type="InterPro" id="IPR044730">
    <property type="entry name" value="RNase_H-like_dom_plant"/>
</dbReference>
<dbReference type="GO" id="GO:0004523">
    <property type="term" value="F:RNA-DNA hybrid ribonuclease activity"/>
    <property type="evidence" value="ECO:0007669"/>
    <property type="project" value="InterPro"/>
</dbReference>
<reference evidence="2 3" key="1">
    <citation type="journal article" date="2018" name="Front. Plant Sci.">
        <title>Red Clover (Trifolium pratense) and Zigzag Clover (T. medium) - A Picture of Genomic Similarities and Differences.</title>
        <authorList>
            <person name="Dluhosova J."/>
            <person name="Istvanek J."/>
            <person name="Nedelnik J."/>
            <person name="Repkova J."/>
        </authorList>
    </citation>
    <scope>NUCLEOTIDE SEQUENCE [LARGE SCALE GENOMIC DNA]</scope>
    <source>
        <strain evidence="3">cv. 10/8</strain>
        <tissue evidence="2">Leaf</tissue>
    </source>
</reference>
<dbReference type="GO" id="GO:0003676">
    <property type="term" value="F:nucleic acid binding"/>
    <property type="evidence" value="ECO:0007669"/>
    <property type="project" value="InterPro"/>
</dbReference>
<proteinExistence type="predicted"/>
<accession>A0A392SA58</accession>
<keyword evidence="3" id="KW-1185">Reference proteome</keyword>
<dbReference type="Proteomes" id="UP000265520">
    <property type="component" value="Unassembled WGS sequence"/>
</dbReference>
<dbReference type="InterPro" id="IPR053151">
    <property type="entry name" value="RNase_H-like"/>
</dbReference>
<dbReference type="AlphaFoldDB" id="A0A392SA58"/>